<feature type="compositionally biased region" description="Basic residues" evidence="1">
    <location>
        <begin position="69"/>
        <end position="82"/>
    </location>
</feature>
<proteinExistence type="predicted"/>
<sequence>MRLKAGGLIRGKRLCLFSNHHFFKHPILGFLNTLSATTPPRPTADDGRETPAARSRPTPRGRAPFAGHRPPHRSRRHRRRPPHMVAGSSKGIEWWRQVGVLVADNW</sequence>
<dbReference type="GeneID" id="121208517"/>
<accession>A0ABM2YZY1</accession>
<feature type="region of interest" description="Disordered" evidence="1">
    <location>
        <begin position="33"/>
        <end position="88"/>
    </location>
</feature>
<keyword evidence="2" id="KW-1185">Reference proteome</keyword>
<evidence type="ECO:0000313" key="2">
    <source>
        <dbReference type="Proteomes" id="UP000818029"/>
    </source>
</evidence>
<name>A0ABM2YZY1_GOSHI</name>
<dbReference type="RefSeq" id="XP_040935312.1">
    <property type="nucleotide sequence ID" value="XM_041079378.1"/>
</dbReference>
<dbReference type="Proteomes" id="UP000818029">
    <property type="component" value="Chromosome A10"/>
</dbReference>
<evidence type="ECO:0000256" key="1">
    <source>
        <dbReference type="SAM" id="MobiDB-lite"/>
    </source>
</evidence>
<reference evidence="2" key="1">
    <citation type="journal article" date="2020" name="Nat. Genet.">
        <title>Genomic diversifications of five Gossypium allopolyploid species and their impact on cotton improvement.</title>
        <authorList>
            <person name="Chen Z.J."/>
            <person name="Sreedasyam A."/>
            <person name="Ando A."/>
            <person name="Song Q."/>
            <person name="De Santiago L.M."/>
            <person name="Hulse-Kemp A.M."/>
            <person name="Ding M."/>
            <person name="Ye W."/>
            <person name="Kirkbride R.C."/>
            <person name="Jenkins J."/>
            <person name="Plott C."/>
            <person name="Lovell J."/>
            <person name="Lin Y.M."/>
            <person name="Vaughn R."/>
            <person name="Liu B."/>
            <person name="Simpson S."/>
            <person name="Scheffler B.E."/>
            <person name="Wen L."/>
            <person name="Saski C.A."/>
            <person name="Grover C.E."/>
            <person name="Hu G."/>
            <person name="Conover J.L."/>
            <person name="Carlson J.W."/>
            <person name="Shu S."/>
            <person name="Boston L.B."/>
            <person name="Williams M."/>
            <person name="Peterson D.G."/>
            <person name="McGee K."/>
            <person name="Jones D.C."/>
            <person name="Wendel J.F."/>
            <person name="Stelly D.M."/>
            <person name="Grimwood J."/>
            <person name="Schmutz J."/>
        </authorList>
    </citation>
    <scope>NUCLEOTIDE SEQUENCE [LARGE SCALE GENOMIC DNA]</scope>
    <source>
        <strain evidence="2">cv. TM-1</strain>
    </source>
</reference>
<organism evidence="2 3">
    <name type="scientific">Gossypium hirsutum</name>
    <name type="common">Upland cotton</name>
    <name type="synonym">Gossypium mexicanum</name>
    <dbReference type="NCBI Taxonomy" id="3635"/>
    <lineage>
        <taxon>Eukaryota</taxon>
        <taxon>Viridiplantae</taxon>
        <taxon>Streptophyta</taxon>
        <taxon>Embryophyta</taxon>
        <taxon>Tracheophyta</taxon>
        <taxon>Spermatophyta</taxon>
        <taxon>Magnoliopsida</taxon>
        <taxon>eudicotyledons</taxon>
        <taxon>Gunneridae</taxon>
        <taxon>Pentapetalae</taxon>
        <taxon>rosids</taxon>
        <taxon>malvids</taxon>
        <taxon>Malvales</taxon>
        <taxon>Malvaceae</taxon>
        <taxon>Malvoideae</taxon>
        <taxon>Gossypium</taxon>
    </lineage>
</organism>
<evidence type="ECO:0000313" key="3">
    <source>
        <dbReference type="RefSeq" id="XP_040935312.1"/>
    </source>
</evidence>
<protein>
    <submittedName>
        <fullName evidence="3">Uncharacterized protein</fullName>
    </submittedName>
</protein>
<gene>
    <name evidence="3" type="primary">LOC121208517</name>
</gene>
<reference evidence="3" key="2">
    <citation type="submission" date="2025-08" db="UniProtKB">
        <authorList>
            <consortium name="RefSeq"/>
        </authorList>
    </citation>
    <scope>IDENTIFICATION</scope>
</reference>